<gene>
    <name evidence="1" type="ORF">K443DRAFT_490145</name>
</gene>
<name>A0A0C9WMR7_9AGAR</name>
<reference evidence="1 2" key="1">
    <citation type="submission" date="2014-04" db="EMBL/GenBank/DDBJ databases">
        <authorList>
            <consortium name="DOE Joint Genome Institute"/>
            <person name="Kuo A."/>
            <person name="Kohler A."/>
            <person name="Nagy L.G."/>
            <person name="Floudas D."/>
            <person name="Copeland A."/>
            <person name="Barry K.W."/>
            <person name="Cichocki N."/>
            <person name="Veneault-Fourrey C."/>
            <person name="LaButti K."/>
            <person name="Lindquist E.A."/>
            <person name="Lipzen A."/>
            <person name="Lundell T."/>
            <person name="Morin E."/>
            <person name="Murat C."/>
            <person name="Sun H."/>
            <person name="Tunlid A."/>
            <person name="Henrissat B."/>
            <person name="Grigoriev I.V."/>
            <person name="Hibbett D.S."/>
            <person name="Martin F."/>
            <person name="Nordberg H.P."/>
            <person name="Cantor M.N."/>
            <person name="Hua S.X."/>
        </authorList>
    </citation>
    <scope>NUCLEOTIDE SEQUENCE [LARGE SCALE GENOMIC DNA]</scope>
    <source>
        <strain evidence="1 2">LaAM-08-1</strain>
    </source>
</reference>
<reference evidence="2" key="2">
    <citation type="submission" date="2015-01" db="EMBL/GenBank/DDBJ databases">
        <title>Evolutionary Origins and Diversification of the Mycorrhizal Mutualists.</title>
        <authorList>
            <consortium name="DOE Joint Genome Institute"/>
            <consortium name="Mycorrhizal Genomics Consortium"/>
            <person name="Kohler A."/>
            <person name="Kuo A."/>
            <person name="Nagy L.G."/>
            <person name="Floudas D."/>
            <person name="Copeland A."/>
            <person name="Barry K.W."/>
            <person name="Cichocki N."/>
            <person name="Veneault-Fourrey C."/>
            <person name="LaButti K."/>
            <person name="Lindquist E.A."/>
            <person name="Lipzen A."/>
            <person name="Lundell T."/>
            <person name="Morin E."/>
            <person name="Murat C."/>
            <person name="Riley R."/>
            <person name="Ohm R."/>
            <person name="Sun H."/>
            <person name="Tunlid A."/>
            <person name="Henrissat B."/>
            <person name="Grigoriev I.V."/>
            <person name="Hibbett D.S."/>
            <person name="Martin F."/>
        </authorList>
    </citation>
    <scope>NUCLEOTIDE SEQUENCE [LARGE SCALE GENOMIC DNA]</scope>
    <source>
        <strain evidence="2">LaAM-08-1</strain>
    </source>
</reference>
<dbReference type="Proteomes" id="UP000054477">
    <property type="component" value="Unassembled WGS sequence"/>
</dbReference>
<proteinExistence type="predicted"/>
<keyword evidence="2" id="KW-1185">Reference proteome</keyword>
<dbReference type="EMBL" id="KN839020">
    <property type="protein sequence ID" value="KIJ91345.1"/>
    <property type="molecule type" value="Genomic_DNA"/>
</dbReference>
<evidence type="ECO:0000313" key="1">
    <source>
        <dbReference type="EMBL" id="KIJ91345.1"/>
    </source>
</evidence>
<dbReference type="HOGENOM" id="CLU_2922982_0_0_1"/>
<protein>
    <submittedName>
        <fullName evidence="1">Uncharacterized protein</fullName>
    </submittedName>
</protein>
<evidence type="ECO:0000313" key="2">
    <source>
        <dbReference type="Proteomes" id="UP000054477"/>
    </source>
</evidence>
<accession>A0A0C9WMR7</accession>
<sequence length="61" mass="6509">MARTWVAACRGGSFRLRRSGESSGGTAGEHAVTFERKLSRATDTTEKKTNLLEGLLKASPG</sequence>
<organism evidence="1 2">
    <name type="scientific">Laccaria amethystina LaAM-08-1</name>
    <dbReference type="NCBI Taxonomy" id="1095629"/>
    <lineage>
        <taxon>Eukaryota</taxon>
        <taxon>Fungi</taxon>
        <taxon>Dikarya</taxon>
        <taxon>Basidiomycota</taxon>
        <taxon>Agaricomycotina</taxon>
        <taxon>Agaricomycetes</taxon>
        <taxon>Agaricomycetidae</taxon>
        <taxon>Agaricales</taxon>
        <taxon>Agaricineae</taxon>
        <taxon>Hydnangiaceae</taxon>
        <taxon>Laccaria</taxon>
    </lineage>
</organism>
<dbReference type="AlphaFoldDB" id="A0A0C9WMR7"/>